<dbReference type="Proteomes" id="UP001273531">
    <property type="component" value="Unassembled WGS sequence"/>
</dbReference>
<sequence length="325" mass="35533">MLETDTQGRITAAQAALDELKEGGASISPRDAEQLLGDAIGPLLETSGYALERTAAQRDKGMDFLARRPATTDADAVTIAIELKHTRARMSVSAIRQLVGAAMMAGVDRAVLVSNAGFSQSAHEAIRQSLPVRIELLSYDGLVDWTRAIASERKAPDRLSQGIKMFSRFLAIEIARDPSALERLEWYHIEPTIAEIFDGLGFQVTLTPPAKDGGKDVILAFTLNGKAVEYYVEVKHWRSATKVGSGAVSDFIEVIARDKVAGGLFLSTHGYTGNAFEYLTQLDRERIRFEGRDKVLTLCQTYSKAQAGLWSPPASLREILHEKIG</sequence>
<dbReference type="InterPro" id="IPR052906">
    <property type="entry name" value="Type_IV_Methyl-Rstrct_Enzyme"/>
</dbReference>
<dbReference type="Pfam" id="PF04471">
    <property type="entry name" value="Mrr_cat"/>
    <property type="match status" value="2"/>
</dbReference>
<evidence type="ECO:0000259" key="1">
    <source>
        <dbReference type="Pfam" id="PF04471"/>
    </source>
</evidence>
<feature type="domain" description="Restriction endonuclease type IV Mrr" evidence="1">
    <location>
        <begin position="27"/>
        <end position="145"/>
    </location>
</feature>
<proteinExistence type="predicted"/>
<dbReference type="GO" id="GO:0004519">
    <property type="term" value="F:endonuclease activity"/>
    <property type="evidence" value="ECO:0007669"/>
    <property type="project" value="UniProtKB-KW"/>
</dbReference>
<dbReference type="PANTHER" id="PTHR30015:SF7">
    <property type="entry name" value="TYPE IV METHYL-DIRECTED RESTRICTION ENZYME ECOKMRR"/>
    <property type="match status" value="1"/>
</dbReference>
<organism evidence="2 3">
    <name type="scientific">Sphingomonas agrestis</name>
    <dbReference type="NCBI Taxonomy" id="3080540"/>
    <lineage>
        <taxon>Bacteria</taxon>
        <taxon>Pseudomonadati</taxon>
        <taxon>Pseudomonadota</taxon>
        <taxon>Alphaproteobacteria</taxon>
        <taxon>Sphingomonadales</taxon>
        <taxon>Sphingomonadaceae</taxon>
        <taxon>Sphingomonas</taxon>
    </lineage>
</organism>
<feature type="domain" description="Restriction endonuclease type IV Mrr" evidence="1">
    <location>
        <begin position="182"/>
        <end position="288"/>
    </location>
</feature>
<comment type="caution">
    <text evidence="2">The sequence shown here is derived from an EMBL/GenBank/DDBJ whole genome shotgun (WGS) entry which is preliminary data.</text>
</comment>
<keyword evidence="2" id="KW-0378">Hydrolase</keyword>
<dbReference type="InterPro" id="IPR011335">
    <property type="entry name" value="Restrct_endonuc-II-like"/>
</dbReference>
<evidence type="ECO:0000313" key="3">
    <source>
        <dbReference type="Proteomes" id="UP001273531"/>
    </source>
</evidence>
<accession>A0ABU3YD20</accession>
<protein>
    <submittedName>
        <fullName evidence="2">Restriction endonuclease</fullName>
    </submittedName>
</protein>
<keyword evidence="2" id="KW-0255">Endonuclease</keyword>
<keyword evidence="2" id="KW-0540">Nuclease</keyword>
<keyword evidence="3" id="KW-1185">Reference proteome</keyword>
<dbReference type="InterPro" id="IPR007560">
    <property type="entry name" value="Restrct_endonuc_IV_Mrr"/>
</dbReference>
<dbReference type="PANTHER" id="PTHR30015">
    <property type="entry name" value="MRR RESTRICTION SYSTEM PROTEIN"/>
    <property type="match status" value="1"/>
</dbReference>
<dbReference type="Gene3D" id="3.40.1350.10">
    <property type="match status" value="2"/>
</dbReference>
<name>A0ABU3YD20_9SPHN</name>
<gene>
    <name evidence="2" type="ORF">RZN05_19725</name>
</gene>
<reference evidence="2 3" key="1">
    <citation type="submission" date="2023-10" db="EMBL/GenBank/DDBJ databases">
        <title>Sphingomonas sp. HF-S4 16S ribosomal RNA gene Genome sequencing and assembly.</title>
        <authorList>
            <person name="Lee H."/>
        </authorList>
    </citation>
    <scope>NUCLEOTIDE SEQUENCE [LARGE SCALE GENOMIC DNA]</scope>
    <source>
        <strain evidence="2 3">HF-S4</strain>
    </source>
</reference>
<evidence type="ECO:0000313" key="2">
    <source>
        <dbReference type="EMBL" id="MDV3459236.1"/>
    </source>
</evidence>
<dbReference type="EMBL" id="JAWJEJ010000002">
    <property type="protein sequence ID" value="MDV3459236.1"/>
    <property type="molecule type" value="Genomic_DNA"/>
</dbReference>
<dbReference type="SUPFAM" id="SSF52980">
    <property type="entry name" value="Restriction endonuclease-like"/>
    <property type="match status" value="2"/>
</dbReference>
<dbReference type="InterPro" id="IPR011856">
    <property type="entry name" value="tRNA_endonuc-like_dom_sf"/>
</dbReference>
<dbReference type="RefSeq" id="WP_317228389.1">
    <property type="nucleotide sequence ID" value="NZ_JAWJEJ010000002.1"/>
</dbReference>